<feature type="transmembrane region" description="Helical" evidence="11">
    <location>
        <begin position="24"/>
        <end position="47"/>
    </location>
</feature>
<evidence type="ECO:0000256" key="2">
    <source>
        <dbReference type="ARBA" id="ARBA00005420"/>
    </source>
</evidence>
<sequence>MSLFNIEWAPLNVPLHRRLETLTAAIWIFWLLFGEFICVFIFCALVVKGNIYIRALLVIYCIHIYRDRKAGDTGGKGQGYRWMRESKFWVYFKNYFPVDLVKTVDLSPDRNYLFASFPHGILSTGAFANFATSASNWKELFPGIRSKLVTLNFHFQIPFFRIFPFSWGLASASSNSLKALLTASNDPKDPINRDGYTANAATVVVGGAQESLYCRPNNYQVVVKKRKGFIKMALVTGAPIVPVFSFGEVDVFDQPANPPGSLLRRYQEWFKSITGMAPIMFIGRGFFQYSFGMIPRRRRITTVIGAPLEVPHNTNPTWDEINEVHAKFIEALIDLFETHKHKYIQDAKNVKLIIE</sequence>
<gene>
    <name evidence="12" type="ORF">HERILL_LOCUS544</name>
</gene>
<keyword evidence="7 11" id="KW-1133">Transmembrane helix</keyword>
<dbReference type="Pfam" id="PF03982">
    <property type="entry name" value="DAGAT"/>
    <property type="match status" value="1"/>
</dbReference>
<evidence type="ECO:0000313" key="13">
    <source>
        <dbReference type="Proteomes" id="UP000594454"/>
    </source>
</evidence>
<dbReference type="GO" id="GO:0005789">
    <property type="term" value="C:endoplasmic reticulum membrane"/>
    <property type="evidence" value="ECO:0007669"/>
    <property type="project" value="UniProtKB-SubCell"/>
</dbReference>
<dbReference type="OMA" id="NDPKHAG"/>
<proteinExistence type="inferred from homology"/>
<keyword evidence="4 11" id="KW-0808">Transferase</keyword>
<dbReference type="FunCoup" id="A0A7R8UAH3">
    <property type="interactions" value="110"/>
</dbReference>
<accession>A0A7R8UAH3</accession>
<feature type="transmembrane region" description="Helical" evidence="11">
    <location>
        <begin position="229"/>
        <end position="249"/>
    </location>
</feature>
<keyword evidence="5 11" id="KW-0812">Transmembrane</keyword>
<dbReference type="GO" id="GO:0019432">
    <property type="term" value="P:triglyceride biosynthetic process"/>
    <property type="evidence" value="ECO:0007669"/>
    <property type="project" value="TreeGrafter"/>
</dbReference>
<evidence type="ECO:0000256" key="11">
    <source>
        <dbReference type="RuleBase" id="RU367023"/>
    </source>
</evidence>
<dbReference type="PANTHER" id="PTHR12317">
    <property type="entry name" value="DIACYLGLYCEROL O-ACYLTRANSFERASE"/>
    <property type="match status" value="1"/>
</dbReference>
<keyword evidence="3" id="KW-0444">Lipid biosynthesis</keyword>
<dbReference type="AlphaFoldDB" id="A0A7R8UAH3"/>
<name>A0A7R8UAH3_HERIL</name>
<keyword evidence="13" id="KW-1185">Reference proteome</keyword>
<dbReference type="EMBL" id="LR899009">
    <property type="protein sequence ID" value="CAD7077174.1"/>
    <property type="molecule type" value="Genomic_DNA"/>
</dbReference>
<comment type="similarity">
    <text evidence="2 11">Belongs to the diacylglycerol acyltransferase family.</text>
</comment>
<dbReference type="OrthoDB" id="264532at2759"/>
<feature type="transmembrane region" description="Helical" evidence="11">
    <location>
        <begin position="269"/>
        <end position="287"/>
    </location>
</feature>
<dbReference type="InterPro" id="IPR007130">
    <property type="entry name" value="DAGAT"/>
</dbReference>
<keyword evidence="10" id="KW-0012">Acyltransferase</keyword>
<evidence type="ECO:0000256" key="4">
    <source>
        <dbReference type="ARBA" id="ARBA00022679"/>
    </source>
</evidence>
<keyword evidence="8" id="KW-0443">Lipid metabolism</keyword>
<evidence type="ECO:0000256" key="3">
    <source>
        <dbReference type="ARBA" id="ARBA00022516"/>
    </source>
</evidence>
<dbReference type="InParanoid" id="A0A7R8UAH3"/>
<evidence type="ECO:0000256" key="9">
    <source>
        <dbReference type="ARBA" id="ARBA00023136"/>
    </source>
</evidence>
<keyword evidence="6 11" id="KW-0256">Endoplasmic reticulum</keyword>
<dbReference type="EC" id="2.3.1.-" evidence="11"/>
<evidence type="ECO:0000256" key="8">
    <source>
        <dbReference type="ARBA" id="ARBA00023098"/>
    </source>
</evidence>
<protein>
    <recommendedName>
        <fullName evidence="11">Acyltransferase</fullName>
        <ecNumber evidence="11">2.3.1.-</ecNumber>
    </recommendedName>
</protein>
<dbReference type="CDD" id="cd07987">
    <property type="entry name" value="LPLAT_MGAT-like"/>
    <property type="match status" value="1"/>
</dbReference>
<reference evidence="12 13" key="1">
    <citation type="submission" date="2020-11" db="EMBL/GenBank/DDBJ databases">
        <authorList>
            <person name="Wallbank WR R."/>
            <person name="Pardo Diaz C."/>
            <person name="Kozak K."/>
            <person name="Martin S."/>
            <person name="Jiggins C."/>
            <person name="Moest M."/>
            <person name="Warren A I."/>
            <person name="Generalovic N T."/>
            <person name="Byers J.R.P. K."/>
            <person name="Montejo-Kovacevich G."/>
            <person name="Yen C E."/>
        </authorList>
    </citation>
    <scope>NUCLEOTIDE SEQUENCE [LARGE SCALE GENOMIC DNA]</scope>
</reference>
<dbReference type="GO" id="GO:0004144">
    <property type="term" value="F:diacylglycerol O-acyltransferase activity"/>
    <property type="evidence" value="ECO:0007669"/>
    <property type="project" value="TreeGrafter"/>
</dbReference>
<evidence type="ECO:0000256" key="10">
    <source>
        <dbReference type="ARBA" id="ARBA00023315"/>
    </source>
</evidence>
<dbReference type="PANTHER" id="PTHR12317:SF79">
    <property type="entry name" value="ACYLTRANSFERASE"/>
    <property type="match status" value="1"/>
</dbReference>
<organism evidence="12 13">
    <name type="scientific">Hermetia illucens</name>
    <name type="common">Black soldier fly</name>
    <dbReference type="NCBI Taxonomy" id="343691"/>
    <lineage>
        <taxon>Eukaryota</taxon>
        <taxon>Metazoa</taxon>
        <taxon>Ecdysozoa</taxon>
        <taxon>Arthropoda</taxon>
        <taxon>Hexapoda</taxon>
        <taxon>Insecta</taxon>
        <taxon>Pterygota</taxon>
        <taxon>Neoptera</taxon>
        <taxon>Endopterygota</taxon>
        <taxon>Diptera</taxon>
        <taxon>Brachycera</taxon>
        <taxon>Stratiomyomorpha</taxon>
        <taxon>Stratiomyidae</taxon>
        <taxon>Hermetiinae</taxon>
        <taxon>Hermetia</taxon>
    </lineage>
</organism>
<evidence type="ECO:0000313" key="12">
    <source>
        <dbReference type="EMBL" id="CAD7077174.1"/>
    </source>
</evidence>
<evidence type="ECO:0000256" key="7">
    <source>
        <dbReference type="ARBA" id="ARBA00022989"/>
    </source>
</evidence>
<evidence type="ECO:0000256" key="6">
    <source>
        <dbReference type="ARBA" id="ARBA00022824"/>
    </source>
</evidence>
<dbReference type="Proteomes" id="UP000594454">
    <property type="component" value="Chromosome 1"/>
</dbReference>
<comment type="subcellular location">
    <subcellularLocation>
        <location evidence="1 11">Endoplasmic reticulum membrane</location>
        <topology evidence="1 11">Multi-pass membrane protein</topology>
    </subcellularLocation>
</comment>
<keyword evidence="9 11" id="KW-0472">Membrane</keyword>
<evidence type="ECO:0000256" key="1">
    <source>
        <dbReference type="ARBA" id="ARBA00004477"/>
    </source>
</evidence>
<evidence type="ECO:0000256" key="5">
    <source>
        <dbReference type="ARBA" id="ARBA00022692"/>
    </source>
</evidence>